<dbReference type="EMBL" id="KR052480">
    <property type="protein sequence ID" value="AKF12827.1"/>
    <property type="molecule type" value="Genomic_DNA"/>
</dbReference>
<feature type="transmembrane region" description="Helical" evidence="1">
    <location>
        <begin position="48"/>
        <end position="65"/>
    </location>
</feature>
<gene>
    <name evidence="2" type="ORF">PHIM7_282</name>
</gene>
<evidence type="ECO:0000313" key="2">
    <source>
        <dbReference type="EMBL" id="AKF12827.1"/>
    </source>
</evidence>
<organism evidence="2 3">
    <name type="scientific">Sinorhizobium phage phiM7</name>
    <dbReference type="NCBI Taxonomy" id="1647403"/>
    <lineage>
        <taxon>Viruses</taxon>
        <taxon>Duplodnaviria</taxon>
        <taxon>Heunggongvirae</taxon>
        <taxon>Uroviricota</taxon>
        <taxon>Caudoviricetes</taxon>
        <taxon>Emdodecavirus</taxon>
        <taxon>Emdodecavirus M7</taxon>
    </lineage>
</organism>
<proteinExistence type="predicted"/>
<sequence length="69" mass="7781">MNIRFPIFEKDPETPFEYIMGAALIILAIVSGMAIIAASIFFLGFWSIPIYGVIVLAIAFYKGYIKFEK</sequence>
<keyword evidence="1" id="KW-0472">Membrane</keyword>
<evidence type="ECO:0000256" key="1">
    <source>
        <dbReference type="SAM" id="Phobius"/>
    </source>
</evidence>
<reference evidence="2 3" key="1">
    <citation type="submission" date="2015-04" db="EMBL/GenBank/DDBJ databases">
        <authorList>
            <person name="Schouten J.T."/>
            <person name="Crockett J.T."/>
            <person name="Hodson T.S."/>
            <person name="Hyde J.R."/>
            <person name="Smith T.A."/>
            <person name="Merrill B.D."/>
            <person name="Crook M.B."/>
            <person name="Griffitts J.S."/>
            <person name="Burnett S.H."/>
            <person name="Grose J.H."/>
            <person name="Breakwell D.P."/>
        </authorList>
    </citation>
    <scope>NUCLEOTIDE SEQUENCE [LARGE SCALE GENOMIC DNA]</scope>
</reference>
<accession>A0A0F6WBR1</accession>
<evidence type="ECO:0000313" key="3">
    <source>
        <dbReference type="Proteomes" id="UP000221947"/>
    </source>
</evidence>
<dbReference type="Proteomes" id="UP000221947">
    <property type="component" value="Segment"/>
</dbReference>
<evidence type="ECO:0008006" key="4">
    <source>
        <dbReference type="Google" id="ProtNLM"/>
    </source>
</evidence>
<keyword evidence="3" id="KW-1185">Reference proteome</keyword>
<protein>
    <recommendedName>
        <fullName evidence="4">Transmembrane protein</fullName>
    </recommendedName>
</protein>
<keyword evidence="1" id="KW-0812">Transmembrane</keyword>
<name>A0A0F6WBR1_9CAUD</name>
<keyword evidence="1" id="KW-1133">Transmembrane helix</keyword>
<feature type="transmembrane region" description="Helical" evidence="1">
    <location>
        <begin position="21"/>
        <end position="42"/>
    </location>
</feature>